<feature type="binding site" evidence="6">
    <location>
        <position position="283"/>
    </location>
    <ligand>
        <name>FAD</name>
        <dbReference type="ChEBI" id="CHEBI:57692"/>
    </ligand>
</feature>
<evidence type="ECO:0000259" key="10">
    <source>
        <dbReference type="PROSITE" id="PS00624"/>
    </source>
</evidence>
<keyword evidence="8" id="KW-0732">Signal</keyword>
<feature type="binding site" evidence="6">
    <location>
        <position position="111"/>
    </location>
    <ligand>
        <name>FAD</name>
        <dbReference type="ChEBI" id="CHEBI:57692"/>
    </ligand>
</feature>
<proteinExistence type="inferred from homology"/>
<dbReference type="Gene3D" id="4.10.450.10">
    <property type="entry name" value="Glucose Oxidase, domain 2"/>
    <property type="match status" value="1"/>
</dbReference>
<feature type="chain" id="PRO_5012457883" evidence="8">
    <location>
        <begin position="22"/>
        <end position="616"/>
    </location>
</feature>
<dbReference type="SUPFAM" id="SSF54373">
    <property type="entry name" value="FAD-linked reductases, C-terminal domain"/>
    <property type="match status" value="1"/>
</dbReference>
<evidence type="ECO:0000256" key="4">
    <source>
        <dbReference type="ARBA" id="ARBA00022827"/>
    </source>
</evidence>
<dbReference type="PROSITE" id="PS00623">
    <property type="entry name" value="GMC_OXRED_1"/>
    <property type="match status" value="1"/>
</dbReference>
<dbReference type="EMBL" id="MPGH01000084">
    <property type="protein sequence ID" value="OLN89088.1"/>
    <property type="molecule type" value="Genomic_DNA"/>
</dbReference>
<dbReference type="GO" id="GO:0044550">
    <property type="term" value="P:secondary metabolite biosynthetic process"/>
    <property type="evidence" value="ECO:0007669"/>
    <property type="project" value="TreeGrafter"/>
</dbReference>
<dbReference type="Pfam" id="PF00732">
    <property type="entry name" value="GMC_oxred_N"/>
    <property type="match status" value="1"/>
</dbReference>
<feature type="domain" description="Glucose-methanol-choline oxidoreductase N-terminal" evidence="9">
    <location>
        <begin position="109"/>
        <end position="132"/>
    </location>
</feature>
<comment type="cofactor">
    <cofactor evidence="1 6">
        <name>FAD</name>
        <dbReference type="ChEBI" id="CHEBI:57692"/>
    </cofactor>
</comment>
<gene>
    <name evidence="11" type="ORF">CCHL11_06069</name>
</gene>
<feature type="domain" description="Glucose-methanol-choline oxidoreductase N-terminal" evidence="10">
    <location>
        <begin position="322"/>
        <end position="336"/>
    </location>
</feature>
<evidence type="ECO:0000256" key="2">
    <source>
        <dbReference type="ARBA" id="ARBA00010790"/>
    </source>
</evidence>
<dbReference type="OrthoDB" id="269227at2759"/>
<organism evidence="11 12">
    <name type="scientific">Colletotrichum chlorophyti</name>
    <dbReference type="NCBI Taxonomy" id="708187"/>
    <lineage>
        <taxon>Eukaryota</taxon>
        <taxon>Fungi</taxon>
        <taxon>Dikarya</taxon>
        <taxon>Ascomycota</taxon>
        <taxon>Pezizomycotina</taxon>
        <taxon>Sordariomycetes</taxon>
        <taxon>Hypocreomycetidae</taxon>
        <taxon>Glomerellales</taxon>
        <taxon>Glomerellaceae</taxon>
        <taxon>Colletotrichum</taxon>
    </lineage>
</organism>
<keyword evidence="3 7" id="KW-0285">Flavoprotein</keyword>
<comment type="similarity">
    <text evidence="2 7">Belongs to the GMC oxidoreductase family.</text>
</comment>
<dbReference type="AlphaFoldDB" id="A0A1Q8RWR2"/>
<accession>A0A1Q8RWR2</accession>
<evidence type="ECO:0000259" key="9">
    <source>
        <dbReference type="PROSITE" id="PS00623"/>
    </source>
</evidence>
<dbReference type="Proteomes" id="UP000186583">
    <property type="component" value="Unassembled WGS sequence"/>
</dbReference>
<dbReference type="GO" id="GO:0050660">
    <property type="term" value="F:flavin adenine dinucleotide binding"/>
    <property type="evidence" value="ECO:0007669"/>
    <property type="project" value="InterPro"/>
</dbReference>
<evidence type="ECO:0000256" key="1">
    <source>
        <dbReference type="ARBA" id="ARBA00001974"/>
    </source>
</evidence>
<evidence type="ECO:0000256" key="8">
    <source>
        <dbReference type="SAM" id="SignalP"/>
    </source>
</evidence>
<dbReference type="InterPro" id="IPR007867">
    <property type="entry name" value="GMC_OxRtase_C"/>
</dbReference>
<keyword evidence="5" id="KW-0560">Oxidoreductase</keyword>
<evidence type="ECO:0000256" key="6">
    <source>
        <dbReference type="PIRSR" id="PIRSR000137-2"/>
    </source>
</evidence>
<name>A0A1Q8RWR2_9PEZI</name>
<dbReference type="InterPro" id="IPR000172">
    <property type="entry name" value="GMC_OxRdtase_N"/>
</dbReference>
<keyword evidence="4 6" id="KW-0274">FAD</keyword>
<dbReference type="PANTHER" id="PTHR11552:SF115">
    <property type="entry name" value="DEHYDROGENASE XPTC-RELATED"/>
    <property type="match status" value="1"/>
</dbReference>
<evidence type="ECO:0000313" key="11">
    <source>
        <dbReference type="EMBL" id="OLN89088.1"/>
    </source>
</evidence>
<feature type="signal peptide" evidence="8">
    <location>
        <begin position="1"/>
        <end position="21"/>
    </location>
</feature>
<feature type="binding site" evidence="6">
    <location>
        <begin position="119"/>
        <end position="122"/>
    </location>
    <ligand>
        <name>FAD</name>
        <dbReference type="ChEBI" id="CHEBI:57692"/>
    </ligand>
</feature>
<dbReference type="GO" id="GO:0016614">
    <property type="term" value="F:oxidoreductase activity, acting on CH-OH group of donors"/>
    <property type="evidence" value="ECO:0007669"/>
    <property type="project" value="InterPro"/>
</dbReference>
<evidence type="ECO:0000256" key="5">
    <source>
        <dbReference type="ARBA" id="ARBA00023002"/>
    </source>
</evidence>
<keyword evidence="12" id="KW-1185">Reference proteome</keyword>
<sequence length="616" mass="67355">MPSLRGVALCCLATASQIISAWPTQHPEHVQILTRAEQIASEYDYIIVGGGTSGLTVGNRLTEDGKYTVLVVEYGFFDSQTGMNPRRMYNITSKPCPNLNNRSFSVGIGCVVGGSSSVNGQVFLRGTKDEYNAWKELGGPGSTWDWDNLLPYFRKGITFAPPDANQAREFNITYDTKYWGTTSKIYAAFGKGPLQSSISQLPPMKNAFCINTFLTCCFPEILYNAMAKMPGMTIPVDSGAGEAGLYWYPMSQDPVQFQRSYARTGHWDGLNRPNYEMIVGAKVNRILFDGDTATGVQFVSRNNTGAPPVQVKARREVILAAGTVHTPQVLMLSGIGPRAHLEQARIPVKVDLPGVGSNFQDHSYIPSISYQWGIQPPNSGGGGWGGGGPPSLASMIGLPVVSPGRFETLARTYETQDPRSHLPSSYTSEQIEGYRQQQRVYGRLMRSKNVVFSEMMIYGPGGSVQNLHCMSRGNILLNTAQPESEMVVDYRAATNTIDLDVMTEVIKFMRRYMTTGDLARYQARETSPGTGVSTDAQLVNWAKGQIIPSVYHPVGTAAKMPREWGGVLDENLLVYGVKKLRVVDASMMPTTVGATTSMTVYAVAEKAADLIKAQTQ</sequence>
<dbReference type="InterPro" id="IPR012132">
    <property type="entry name" value="GMC_OxRdtase"/>
</dbReference>
<dbReference type="InterPro" id="IPR036188">
    <property type="entry name" value="FAD/NAD-bd_sf"/>
</dbReference>
<dbReference type="PROSITE" id="PS00624">
    <property type="entry name" value="GMC_OXRED_2"/>
    <property type="match status" value="1"/>
</dbReference>
<dbReference type="Gene3D" id="3.50.50.60">
    <property type="entry name" value="FAD/NAD(P)-binding domain"/>
    <property type="match status" value="1"/>
</dbReference>
<feature type="binding site" evidence="6">
    <location>
        <begin position="52"/>
        <end position="53"/>
    </location>
    <ligand>
        <name>FAD</name>
        <dbReference type="ChEBI" id="CHEBI:57692"/>
    </ligand>
</feature>
<evidence type="ECO:0000313" key="12">
    <source>
        <dbReference type="Proteomes" id="UP000186583"/>
    </source>
</evidence>
<dbReference type="STRING" id="708187.A0A1Q8RWR2"/>
<dbReference type="Gene3D" id="3.30.560.10">
    <property type="entry name" value="Glucose Oxidase, domain 3"/>
    <property type="match status" value="1"/>
</dbReference>
<dbReference type="Pfam" id="PF05199">
    <property type="entry name" value="GMC_oxred_C"/>
    <property type="match status" value="1"/>
</dbReference>
<comment type="caution">
    <text evidence="11">The sequence shown here is derived from an EMBL/GenBank/DDBJ whole genome shotgun (WGS) entry which is preliminary data.</text>
</comment>
<protein>
    <submittedName>
        <fullName evidence="11">Oxygen-dependent choline dehydrogenase 5</fullName>
    </submittedName>
</protein>
<dbReference type="InterPro" id="IPR027424">
    <property type="entry name" value="Glucose_Oxidase_domain_2"/>
</dbReference>
<dbReference type="PIRSF" id="PIRSF000137">
    <property type="entry name" value="Alcohol_oxidase"/>
    <property type="match status" value="1"/>
</dbReference>
<evidence type="ECO:0000256" key="7">
    <source>
        <dbReference type="RuleBase" id="RU003968"/>
    </source>
</evidence>
<evidence type="ECO:0000256" key="3">
    <source>
        <dbReference type="ARBA" id="ARBA00022630"/>
    </source>
</evidence>
<dbReference type="SUPFAM" id="SSF51905">
    <property type="entry name" value="FAD/NAD(P)-binding domain"/>
    <property type="match status" value="1"/>
</dbReference>
<dbReference type="PANTHER" id="PTHR11552">
    <property type="entry name" value="GLUCOSE-METHANOL-CHOLINE GMC OXIDOREDUCTASE"/>
    <property type="match status" value="1"/>
</dbReference>
<reference evidence="11 12" key="1">
    <citation type="submission" date="2016-11" db="EMBL/GenBank/DDBJ databases">
        <title>Draft Genome Assembly of Colletotrichum chlorophyti a pathogen of herbaceous plants.</title>
        <authorList>
            <person name="Gan P."/>
            <person name="Narusaka M."/>
            <person name="Tsushima A."/>
            <person name="Narusaka Y."/>
            <person name="Takano Y."/>
            <person name="Shirasu K."/>
        </authorList>
    </citation>
    <scope>NUCLEOTIDE SEQUENCE [LARGE SCALE GENOMIC DNA]</scope>
    <source>
        <strain evidence="11 12">NTL11</strain>
    </source>
</reference>